<feature type="compositionally biased region" description="Low complexity" evidence="1">
    <location>
        <begin position="10"/>
        <end position="21"/>
    </location>
</feature>
<evidence type="ECO:0000313" key="3">
    <source>
        <dbReference type="EMBL" id="CAF3861490.1"/>
    </source>
</evidence>
<feature type="region of interest" description="Disordered" evidence="1">
    <location>
        <begin position="195"/>
        <end position="321"/>
    </location>
</feature>
<feature type="compositionally biased region" description="Low complexity" evidence="1">
    <location>
        <begin position="234"/>
        <end position="260"/>
    </location>
</feature>
<reference evidence="3" key="1">
    <citation type="submission" date="2021-02" db="EMBL/GenBank/DDBJ databases">
        <authorList>
            <person name="Nowell W R."/>
        </authorList>
    </citation>
    <scope>NUCLEOTIDE SEQUENCE</scope>
</reference>
<feature type="region of interest" description="Disordered" evidence="1">
    <location>
        <begin position="1"/>
        <end position="29"/>
    </location>
</feature>
<accession>A0A819F6G8</accession>
<proteinExistence type="predicted"/>
<evidence type="ECO:0000313" key="4">
    <source>
        <dbReference type="Proteomes" id="UP000663868"/>
    </source>
</evidence>
<dbReference type="Proteomes" id="UP000663860">
    <property type="component" value="Unassembled WGS sequence"/>
</dbReference>
<organism evidence="3 4">
    <name type="scientific">Adineta steineri</name>
    <dbReference type="NCBI Taxonomy" id="433720"/>
    <lineage>
        <taxon>Eukaryota</taxon>
        <taxon>Metazoa</taxon>
        <taxon>Spiralia</taxon>
        <taxon>Gnathifera</taxon>
        <taxon>Rotifera</taxon>
        <taxon>Eurotatoria</taxon>
        <taxon>Bdelloidea</taxon>
        <taxon>Adinetida</taxon>
        <taxon>Adinetidae</taxon>
        <taxon>Adineta</taxon>
    </lineage>
</organism>
<gene>
    <name evidence="2" type="ORF">IZO911_LOCUS8349</name>
    <name evidence="3" type="ORF">KXQ929_LOCUS20679</name>
</gene>
<name>A0A819F6G8_9BILA</name>
<evidence type="ECO:0000256" key="1">
    <source>
        <dbReference type="SAM" id="MobiDB-lite"/>
    </source>
</evidence>
<feature type="compositionally biased region" description="Low complexity" evidence="1">
    <location>
        <begin position="195"/>
        <end position="219"/>
    </location>
</feature>
<dbReference type="Proteomes" id="UP000663868">
    <property type="component" value="Unassembled WGS sequence"/>
</dbReference>
<dbReference type="AlphaFoldDB" id="A0A819F6G8"/>
<evidence type="ECO:0000313" key="2">
    <source>
        <dbReference type="EMBL" id="CAF0827578.1"/>
    </source>
</evidence>
<dbReference type="EMBL" id="CAJNOE010000056">
    <property type="protein sequence ID" value="CAF0827578.1"/>
    <property type="molecule type" value="Genomic_DNA"/>
</dbReference>
<dbReference type="EMBL" id="CAJOBB010001468">
    <property type="protein sequence ID" value="CAF3861490.1"/>
    <property type="molecule type" value="Genomic_DNA"/>
</dbReference>
<feature type="compositionally biased region" description="Polar residues" evidence="1">
    <location>
        <begin position="276"/>
        <end position="295"/>
    </location>
</feature>
<comment type="caution">
    <text evidence="3">The sequence shown here is derived from an EMBL/GenBank/DDBJ whole genome shotgun (WGS) entry which is preliminary data.</text>
</comment>
<sequence length="390" mass="44239">MSVRSRPTISWSPSLSARSRSTNLSTDTKPLVTTRTKLLRQTINNQNNFSQYMTKKKHDIEELFQLYYSNNVKFDSFKKQIVTGTRIPTARTVPILQNNLISTSIHTFDSKHCVSREQLSTLDLNSNEIKTKLTEPCQTHKDVPIPSLDPSLSSPVTIPTIPNLPEISSLTEQAELYDPPLVRSITFLDDNFNELNDNTNTQNQRSKSSSTTTSSIPIILAPPPSFLVPKNNKQQNEPSVSSQQQPQQPQQQENQQTVVTGSAVIVRHRSPIRPSWNRQRPRSNTALSNNSSARQLSPKVRPSSRYSSLSIGSDIPEPPPVYPNPQRIVSIPSKCSRYVLVTFPEVPFRYSTPSYVERILLPERFPTLFQNITHSYDEQITNIHHRRKGK</sequence>
<protein>
    <submittedName>
        <fullName evidence="3">Uncharacterized protein</fullName>
    </submittedName>
</protein>